<protein>
    <recommendedName>
        <fullName evidence="4">JmjC domain-containing protein</fullName>
    </recommendedName>
</protein>
<name>A0A4Y7R4G1_COPMI</name>
<accession>A0A4Y7R4G1</accession>
<dbReference type="STRING" id="71717.A0A4Y7R4G1"/>
<sequence>MDESSEAAISCTKRVQEKVLHHIDYSIKYSPTTLDSDVFPLWDLAGTVEDVKLPLATEPDYKAWKRLLDHVIRDYSDRSAISIVSAKDFRGNTAKEVQTAFGRRNIAIPKDPTIEGRFRGLPCDEDTASKDLVDWSLEGLRTVADINLQTHVHDQHSAVKKQNHQCRVTLRSLSDVHASTQLPPDQQKSLNALDFPDPYAKVAKTSYASDVLGVFRTREAPILISTAILVGRPHMFYLACGEKCWIIAVPKDPSDLSTTRIFSGKEFDIMNLDPKKFRFELLYLKRGDKFIMQPNTVHAVLTLQHCIAYGGHFLAISTLARTIIGGVHTFFQGSITTNTDHPSILTRIDSVIAFLHKTLALGDIDEQDQGHLPTFDSVQSLQDLLIVACGVELQNATCSESYEVTTDPVLLCLLQMRKETADQVFEKHDISKMPYDTRCMAVHSRGRIYDPLKVIFQQVDIVDETGNLIEDPWHHLFVPTLAWFIAGLKGYYRDSARISGHSLPKLQLFERQLRWTISSQQWPTLEAELSKLKRKWVSNFICPPPVSAVRPKANPPPRDGEKEPLELFRAGLRRGDDAYFSVVTPSHPGVGRNLKRRRSSPDNPGTT</sequence>
<evidence type="ECO:0008006" key="4">
    <source>
        <dbReference type="Google" id="ProtNLM"/>
    </source>
</evidence>
<comment type="caution">
    <text evidence="2">The sequence shown here is derived from an EMBL/GenBank/DDBJ whole genome shotgun (WGS) entry which is preliminary data.</text>
</comment>
<evidence type="ECO:0000256" key="1">
    <source>
        <dbReference type="SAM" id="MobiDB-lite"/>
    </source>
</evidence>
<feature type="region of interest" description="Disordered" evidence="1">
    <location>
        <begin position="582"/>
        <end position="607"/>
    </location>
</feature>
<keyword evidence="3" id="KW-1185">Reference proteome</keyword>
<evidence type="ECO:0000313" key="2">
    <source>
        <dbReference type="EMBL" id="TEB03968.1"/>
    </source>
</evidence>
<dbReference type="Proteomes" id="UP000298030">
    <property type="component" value="Unassembled WGS sequence"/>
</dbReference>
<dbReference type="AlphaFoldDB" id="A0A4Y7R4G1"/>
<gene>
    <name evidence="2" type="ORF">FA13DRAFT_1807828</name>
</gene>
<dbReference type="SUPFAM" id="SSF51197">
    <property type="entry name" value="Clavaminate synthase-like"/>
    <property type="match status" value="1"/>
</dbReference>
<organism evidence="2 3">
    <name type="scientific">Coprinellus micaceus</name>
    <name type="common">Glistening ink-cap mushroom</name>
    <name type="synonym">Coprinus micaceus</name>
    <dbReference type="NCBI Taxonomy" id="71717"/>
    <lineage>
        <taxon>Eukaryota</taxon>
        <taxon>Fungi</taxon>
        <taxon>Dikarya</taxon>
        <taxon>Basidiomycota</taxon>
        <taxon>Agaricomycotina</taxon>
        <taxon>Agaricomycetes</taxon>
        <taxon>Agaricomycetidae</taxon>
        <taxon>Agaricales</taxon>
        <taxon>Agaricineae</taxon>
        <taxon>Psathyrellaceae</taxon>
        <taxon>Coprinellus</taxon>
    </lineage>
</organism>
<proteinExistence type="predicted"/>
<dbReference type="OrthoDB" id="3062275at2759"/>
<dbReference type="EMBL" id="QPFP01000682">
    <property type="protein sequence ID" value="TEB03968.1"/>
    <property type="molecule type" value="Genomic_DNA"/>
</dbReference>
<reference evidence="2 3" key="1">
    <citation type="journal article" date="2019" name="Nat. Ecol. Evol.">
        <title>Megaphylogeny resolves global patterns of mushroom evolution.</title>
        <authorList>
            <person name="Varga T."/>
            <person name="Krizsan K."/>
            <person name="Foldi C."/>
            <person name="Dima B."/>
            <person name="Sanchez-Garcia M."/>
            <person name="Sanchez-Ramirez S."/>
            <person name="Szollosi G.J."/>
            <person name="Szarkandi J.G."/>
            <person name="Papp V."/>
            <person name="Albert L."/>
            <person name="Andreopoulos W."/>
            <person name="Angelini C."/>
            <person name="Antonin V."/>
            <person name="Barry K.W."/>
            <person name="Bougher N.L."/>
            <person name="Buchanan P."/>
            <person name="Buyck B."/>
            <person name="Bense V."/>
            <person name="Catcheside P."/>
            <person name="Chovatia M."/>
            <person name="Cooper J."/>
            <person name="Damon W."/>
            <person name="Desjardin D."/>
            <person name="Finy P."/>
            <person name="Geml J."/>
            <person name="Haridas S."/>
            <person name="Hughes K."/>
            <person name="Justo A."/>
            <person name="Karasinski D."/>
            <person name="Kautmanova I."/>
            <person name="Kiss B."/>
            <person name="Kocsube S."/>
            <person name="Kotiranta H."/>
            <person name="LaButti K.M."/>
            <person name="Lechner B.E."/>
            <person name="Liimatainen K."/>
            <person name="Lipzen A."/>
            <person name="Lukacs Z."/>
            <person name="Mihaltcheva S."/>
            <person name="Morgado L.N."/>
            <person name="Niskanen T."/>
            <person name="Noordeloos M.E."/>
            <person name="Ohm R.A."/>
            <person name="Ortiz-Santana B."/>
            <person name="Ovrebo C."/>
            <person name="Racz N."/>
            <person name="Riley R."/>
            <person name="Savchenko A."/>
            <person name="Shiryaev A."/>
            <person name="Soop K."/>
            <person name="Spirin V."/>
            <person name="Szebenyi C."/>
            <person name="Tomsovsky M."/>
            <person name="Tulloss R.E."/>
            <person name="Uehling J."/>
            <person name="Grigoriev I.V."/>
            <person name="Vagvolgyi C."/>
            <person name="Papp T."/>
            <person name="Martin F.M."/>
            <person name="Miettinen O."/>
            <person name="Hibbett D.S."/>
            <person name="Nagy L.G."/>
        </authorList>
    </citation>
    <scope>NUCLEOTIDE SEQUENCE [LARGE SCALE GENOMIC DNA]</scope>
    <source>
        <strain evidence="2 3">FP101781</strain>
    </source>
</reference>
<feature type="region of interest" description="Disordered" evidence="1">
    <location>
        <begin position="547"/>
        <end position="566"/>
    </location>
</feature>
<evidence type="ECO:0000313" key="3">
    <source>
        <dbReference type="Proteomes" id="UP000298030"/>
    </source>
</evidence>